<dbReference type="Proteomes" id="UP000314294">
    <property type="component" value="Unassembled WGS sequence"/>
</dbReference>
<dbReference type="AlphaFoldDB" id="A0A4Z2JE16"/>
<dbReference type="EMBL" id="SRLO01000005">
    <property type="protein sequence ID" value="TNN88469.1"/>
    <property type="molecule type" value="Genomic_DNA"/>
</dbReference>
<sequence length="100" mass="10525">MCKRQKIAKEGEIGDFEKSKGNVSLLQAAAANRMGYWVSFSNNNGIQSSSALKMKSSSAMGKDTTIMLMGASPSVRARNSEGMGRCSSSTVLLDVAGVSL</sequence>
<evidence type="ECO:0000313" key="2">
    <source>
        <dbReference type="Proteomes" id="UP000314294"/>
    </source>
</evidence>
<gene>
    <name evidence="1" type="ORF">EYF80_001251</name>
</gene>
<comment type="caution">
    <text evidence="1">The sequence shown here is derived from an EMBL/GenBank/DDBJ whole genome shotgun (WGS) entry which is preliminary data.</text>
</comment>
<accession>A0A4Z2JE16</accession>
<protein>
    <submittedName>
        <fullName evidence="1">Uncharacterized protein</fullName>
    </submittedName>
</protein>
<organism evidence="1 2">
    <name type="scientific">Liparis tanakae</name>
    <name type="common">Tanaka's snailfish</name>
    <dbReference type="NCBI Taxonomy" id="230148"/>
    <lineage>
        <taxon>Eukaryota</taxon>
        <taxon>Metazoa</taxon>
        <taxon>Chordata</taxon>
        <taxon>Craniata</taxon>
        <taxon>Vertebrata</taxon>
        <taxon>Euteleostomi</taxon>
        <taxon>Actinopterygii</taxon>
        <taxon>Neopterygii</taxon>
        <taxon>Teleostei</taxon>
        <taxon>Neoteleostei</taxon>
        <taxon>Acanthomorphata</taxon>
        <taxon>Eupercaria</taxon>
        <taxon>Perciformes</taxon>
        <taxon>Cottioidei</taxon>
        <taxon>Cottales</taxon>
        <taxon>Liparidae</taxon>
        <taxon>Liparis</taxon>
    </lineage>
</organism>
<keyword evidence="2" id="KW-1185">Reference proteome</keyword>
<name>A0A4Z2JE16_9TELE</name>
<reference evidence="1 2" key="1">
    <citation type="submission" date="2019-03" db="EMBL/GenBank/DDBJ databases">
        <title>First draft genome of Liparis tanakae, snailfish: a comprehensive survey of snailfish specific genes.</title>
        <authorList>
            <person name="Kim W."/>
            <person name="Song I."/>
            <person name="Jeong J.-H."/>
            <person name="Kim D."/>
            <person name="Kim S."/>
            <person name="Ryu S."/>
            <person name="Song J.Y."/>
            <person name="Lee S.K."/>
        </authorList>
    </citation>
    <scope>NUCLEOTIDE SEQUENCE [LARGE SCALE GENOMIC DNA]</scope>
    <source>
        <tissue evidence="1">Muscle</tissue>
    </source>
</reference>
<evidence type="ECO:0000313" key="1">
    <source>
        <dbReference type="EMBL" id="TNN88469.1"/>
    </source>
</evidence>
<proteinExistence type="predicted"/>